<dbReference type="Proteomes" id="UP000632828">
    <property type="component" value="Unassembled WGS sequence"/>
</dbReference>
<proteinExistence type="predicted"/>
<evidence type="ECO:0000313" key="2">
    <source>
        <dbReference type="EMBL" id="MBD1401166.1"/>
    </source>
</evidence>
<name>A0A8J6QXW6_9BACT</name>
<sequence>MRPLTSPVAADMHHLLCALMLILICTAPASADFSFVRNSGVAPGPTLLVTAGIDGDEPGGIHAAATLITRYQITSGQLWVVPDLHPRAILLRERGEMNLKFAHIERSDPLYDSIARIKEMVLDQQVDLLVNLHDGSGFYHPERISRLKNPDSWGQSVVIDQERLPGTRFGELQRLAAAVAAHIEPQVLGADDLFEIKNMRTATLEHDAATRQSLSWFALRHGKPALSFEASKTHPVSLRTYYHLLALEALMNQLGITFSRDFELTPQAVARVIREDAQMTLAQGRIHLDLNQMNRNLYDFPLPVNPQTSISVVNPLISLQPEGEGYRIHYGNNRLALLHPRPIEIAADLTKIPMIIDGNQLEVIPGTILPISSHVRIEPLPDYRFTLAGHGEEWPDLATPIEGDKGSVDRSGRLLRLEIYRGSMFSGMILLDFREADEELMEEEES</sequence>
<reference evidence="2" key="1">
    <citation type="submission" date="2020-09" db="EMBL/GenBank/DDBJ databases">
        <title>Pelobacter alkaliphilus sp. nov., a novel anaerobic arsenate-reducing bacterium from terrestrial mud volcano.</title>
        <authorList>
            <person name="Khomyakova M.A."/>
            <person name="Merkel A.Y."/>
            <person name="Slobodkin A.I."/>
        </authorList>
    </citation>
    <scope>NUCLEOTIDE SEQUENCE</scope>
    <source>
        <strain evidence="2">M08fum</strain>
    </source>
</reference>
<dbReference type="Gene3D" id="3.40.630.10">
    <property type="entry name" value="Zn peptidases"/>
    <property type="match status" value="1"/>
</dbReference>
<evidence type="ECO:0000259" key="1">
    <source>
        <dbReference type="Pfam" id="PF17033"/>
    </source>
</evidence>
<feature type="domain" description="D,L-carboxypeptidase peptidase" evidence="1">
    <location>
        <begin position="44"/>
        <end position="273"/>
    </location>
</feature>
<comment type="caution">
    <text evidence="2">The sequence shown here is derived from an EMBL/GenBank/DDBJ whole genome shotgun (WGS) entry which is preliminary data.</text>
</comment>
<dbReference type="EMBL" id="JACWUN010000012">
    <property type="protein sequence ID" value="MBD1401166.1"/>
    <property type="molecule type" value="Genomic_DNA"/>
</dbReference>
<dbReference type="InterPro" id="IPR031489">
    <property type="entry name" value="Peptidase_M99"/>
</dbReference>
<dbReference type="Pfam" id="PF17033">
    <property type="entry name" value="Peptidase_M99"/>
    <property type="match status" value="1"/>
</dbReference>
<dbReference type="AlphaFoldDB" id="A0A8J6QXW6"/>
<organism evidence="2 3">
    <name type="scientific">Pelovirga terrestris</name>
    <dbReference type="NCBI Taxonomy" id="2771352"/>
    <lineage>
        <taxon>Bacteria</taxon>
        <taxon>Pseudomonadati</taxon>
        <taxon>Thermodesulfobacteriota</taxon>
        <taxon>Desulfuromonadia</taxon>
        <taxon>Geobacterales</taxon>
        <taxon>Geobacteraceae</taxon>
        <taxon>Pelovirga</taxon>
    </lineage>
</organism>
<accession>A0A8J6QXW6</accession>
<dbReference type="RefSeq" id="WP_191156471.1">
    <property type="nucleotide sequence ID" value="NZ_JACWUN010000012.1"/>
</dbReference>
<keyword evidence="3" id="KW-1185">Reference proteome</keyword>
<evidence type="ECO:0000313" key="3">
    <source>
        <dbReference type="Proteomes" id="UP000632828"/>
    </source>
</evidence>
<protein>
    <recommendedName>
        <fullName evidence="1">D,L-carboxypeptidase peptidase domain-containing protein</fullName>
    </recommendedName>
</protein>
<gene>
    <name evidence="2" type="ORF">ICT70_10820</name>
</gene>
<dbReference type="SUPFAM" id="SSF53187">
    <property type="entry name" value="Zn-dependent exopeptidases"/>
    <property type="match status" value="1"/>
</dbReference>